<dbReference type="GO" id="GO:0016301">
    <property type="term" value="F:kinase activity"/>
    <property type="evidence" value="ECO:0007669"/>
    <property type="project" value="UniProtKB-KW"/>
</dbReference>
<reference evidence="2 3" key="1">
    <citation type="journal article" date="2013" name="Mar. Genomics">
        <title>Expression of sulfatases in Rhodopirellula baltica and the diversity of sulfatases in the genus Rhodopirellula.</title>
        <authorList>
            <person name="Wegner C.E."/>
            <person name="Richter-Heitmann T."/>
            <person name="Klindworth A."/>
            <person name="Klockow C."/>
            <person name="Richter M."/>
            <person name="Achstetter T."/>
            <person name="Glockner F.O."/>
            <person name="Harder J."/>
        </authorList>
    </citation>
    <scope>NUCLEOTIDE SEQUENCE [LARGE SCALE GENOMIC DNA]</scope>
    <source>
        <strain evidence="2 3">SM41</strain>
    </source>
</reference>
<protein>
    <submittedName>
        <fullName evidence="2">Glucokinase</fullName>
    </submittedName>
</protein>
<name>M5UQH3_9BACT</name>
<dbReference type="AlphaFoldDB" id="M5UQH3"/>
<dbReference type="EMBL" id="ANOH01000032">
    <property type="protein sequence ID" value="EMI58218.1"/>
    <property type="molecule type" value="Genomic_DNA"/>
</dbReference>
<organism evidence="2 3">
    <name type="scientific">Rhodopirellula sallentina SM41</name>
    <dbReference type="NCBI Taxonomy" id="1263870"/>
    <lineage>
        <taxon>Bacteria</taxon>
        <taxon>Pseudomonadati</taxon>
        <taxon>Planctomycetota</taxon>
        <taxon>Planctomycetia</taxon>
        <taxon>Pirellulales</taxon>
        <taxon>Pirellulaceae</taxon>
        <taxon>Rhodopirellula</taxon>
    </lineage>
</organism>
<comment type="caution">
    <text evidence="2">The sequence shown here is derived from an EMBL/GenBank/DDBJ whole genome shotgun (WGS) entry which is preliminary data.</text>
</comment>
<dbReference type="Proteomes" id="UP000011885">
    <property type="component" value="Unassembled WGS sequence"/>
</dbReference>
<dbReference type="PANTHER" id="PTHR18964">
    <property type="entry name" value="ROK (REPRESSOR, ORF, KINASE) FAMILY"/>
    <property type="match status" value="1"/>
</dbReference>
<evidence type="ECO:0000256" key="1">
    <source>
        <dbReference type="ARBA" id="ARBA00006479"/>
    </source>
</evidence>
<dbReference type="SUPFAM" id="SSF53067">
    <property type="entry name" value="Actin-like ATPase domain"/>
    <property type="match status" value="1"/>
</dbReference>
<keyword evidence="2" id="KW-0418">Kinase</keyword>
<comment type="similarity">
    <text evidence="1">Belongs to the ROK (NagC/XylR) family.</text>
</comment>
<gene>
    <name evidence="2" type="ORF">RSSM_00350</name>
</gene>
<dbReference type="InterPro" id="IPR000600">
    <property type="entry name" value="ROK"/>
</dbReference>
<evidence type="ECO:0000313" key="3">
    <source>
        <dbReference type="Proteomes" id="UP000011885"/>
    </source>
</evidence>
<dbReference type="Pfam" id="PF00480">
    <property type="entry name" value="ROK"/>
    <property type="match status" value="2"/>
</dbReference>
<keyword evidence="2" id="KW-0808">Transferase</keyword>
<dbReference type="InterPro" id="IPR043129">
    <property type="entry name" value="ATPase_NBD"/>
</dbReference>
<accession>M5UQH3</accession>
<evidence type="ECO:0000313" key="2">
    <source>
        <dbReference type="EMBL" id="EMI58218.1"/>
    </source>
</evidence>
<proteinExistence type="inferred from homology"/>
<sequence length="370" mass="39793">MGIYIGVDVGGTTSTVCVGDETGKLIEITPQFPTRSDDGPAATIADIAAEIVRVLGSSGKQLRDVGMVTIATPGPATCEGVLLSTPNLKHPEWNNCPVRELLEKKLREEARKDDRVEAKIDGGELSVRYLGDGQAAALGEFAVRRGDIEVAPEIASRWNINVQDAETDLESLFMVAVGTGLGGGEVRNREVVRGSEGRAGHAGHLMLPADVFRHEQDQELKVGNAFSTVESAVSLTALTHQLAYRLTLDEWKDHSLHQIDGTAKDRAKRLRELAADGDALALELFDDQATALGVALLMIQYIGDYDDLVIGGGVCDLAPAVRDRYLEKVKEAFYQRALDGFRSFREISFSHCGDQASVIGAYVDSIAGSA</sequence>
<dbReference type="PANTHER" id="PTHR18964:SF149">
    <property type="entry name" value="BIFUNCTIONAL UDP-N-ACETYLGLUCOSAMINE 2-EPIMERASE_N-ACETYLMANNOSAMINE KINASE"/>
    <property type="match status" value="1"/>
</dbReference>
<keyword evidence="3" id="KW-1185">Reference proteome</keyword>
<dbReference type="PATRIC" id="fig|1263870.3.peg.383"/>
<dbReference type="OrthoDB" id="241306at2"/>
<dbReference type="RefSeq" id="WP_008673757.1">
    <property type="nucleotide sequence ID" value="NZ_ANOH01000032.1"/>
</dbReference>
<dbReference type="Gene3D" id="3.30.420.40">
    <property type="match status" value="2"/>
</dbReference>